<dbReference type="OrthoDB" id="45191at2759"/>
<dbReference type="AlphaFoldDB" id="B7G6Q4"/>
<proteinExistence type="predicted"/>
<feature type="region of interest" description="Disordered" evidence="1">
    <location>
        <begin position="550"/>
        <end position="570"/>
    </location>
</feature>
<organism evidence="3 4">
    <name type="scientific">Phaeodactylum tricornutum (strain CCAP 1055/1)</name>
    <dbReference type="NCBI Taxonomy" id="556484"/>
    <lineage>
        <taxon>Eukaryota</taxon>
        <taxon>Sar</taxon>
        <taxon>Stramenopiles</taxon>
        <taxon>Ochrophyta</taxon>
        <taxon>Bacillariophyta</taxon>
        <taxon>Bacillariophyceae</taxon>
        <taxon>Bacillariophycidae</taxon>
        <taxon>Naviculales</taxon>
        <taxon>Phaeodactylaceae</taxon>
        <taxon>Phaeodactylum</taxon>
    </lineage>
</organism>
<reference evidence="4" key="2">
    <citation type="submission" date="2008-08" db="EMBL/GenBank/DDBJ databases">
        <authorList>
            <consortium name="Diatom Consortium"/>
            <person name="Grigoriev I."/>
            <person name="Grimwood J."/>
            <person name="Kuo A."/>
            <person name="Otillar R.P."/>
            <person name="Salamov A."/>
            <person name="Detter J.C."/>
            <person name="Lindquist E."/>
            <person name="Shapiro H."/>
            <person name="Lucas S."/>
            <person name="Glavina del Rio T."/>
            <person name="Pitluck S."/>
            <person name="Rokhsar D."/>
            <person name="Bowler C."/>
        </authorList>
    </citation>
    <scope>GENOME REANNOTATION</scope>
    <source>
        <strain evidence="4">CCAP 1055/1</strain>
    </source>
</reference>
<evidence type="ECO:0000313" key="3">
    <source>
        <dbReference type="EMBL" id="EEC45633.1"/>
    </source>
</evidence>
<dbReference type="KEGG" id="pti:PHATRDRAFT_48317"/>
<protein>
    <submittedName>
        <fullName evidence="3">Uncharacterized protein</fullName>
    </submittedName>
</protein>
<dbReference type="EMBL" id="CM000619">
    <property type="protein sequence ID" value="EEC45633.1"/>
    <property type="molecule type" value="Genomic_DNA"/>
</dbReference>
<evidence type="ECO:0000256" key="2">
    <source>
        <dbReference type="SAM" id="SignalP"/>
    </source>
</evidence>
<dbReference type="eggNOG" id="ENOG502T871">
    <property type="taxonomic scope" value="Eukaryota"/>
</dbReference>
<dbReference type="GeneID" id="7203788"/>
<keyword evidence="4" id="KW-1185">Reference proteome</keyword>
<name>B7G6Q4_PHATC</name>
<feature type="region of interest" description="Disordered" evidence="1">
    <location>
        <begin position="715"/>
        <end position="735"/>
    </location>
</feature>
<dbReference type="PaxDb" id="2850-Phatr48317"/>
<evidence type="ECO:0000256" key="1">
    <source>
        <dbReference type="SAM" id="MobiDB-lite"/>
    </source>
</evidence>
<evidence type="ECO:0000313" key="4">
    <source>
        <dbReference type="Proteomes" id="UP000000759"/>
    </source>
</evidence>
<accession>B7G6Q4</accession>
<keyword evidence="2" id="KW-0732">Signal</keyword>
<gene>
    <name evidence="3" type="ORF">PHATRDRAFT_48317</name>
</gene>
<dbReference type="Proteomes" id="UP000000759">
    <property type="component" value="Chromosome 17"/>
</dbReference>
<feature type="signal peptide" evidence="2">
    <location>
        <begin position="1"/>
        <end position="20"/>
    </location>
</feature>
<dbReference type="RefSeq" id="XP_002182897.1">
    <property type="nucleotide sequence ID" value="XM_002182861.1"/>
</dbReference>
<dbReference type="HOGENOM" id="CLU_407411_0_0_1"/>
<sequence>MRSIVWSFVALLFAFEAVVAFAFVFRPRSKGSRIPVLSLQHQYLSPNVRSFSASTSTRTYMTWPGGNQFASSDNSLRTASNERTRQALIEAALSIEKSANRDALTTVRLVGKSTLPTTAEGPNVTCVVLTVSPTPDTFTEIDASVPCLLVPLRGNSNQLALLECVVRAEPLSMTSLYGYNLLFVNRDGDLYDNVPWASWTVDPSQRNRDAANNVIDAKFHMGKRDAYNRFMGKDVTGRSQVLARLRQQKQQQETRMARQQAPIQGDEDGTNAMVGLKRRILQVEIRELEMEIAELDYGLAVAREDDAKVDALREQKAVLTRDMEAARDRFKATDQISEVGTGAAEATWITGLFQDRRRVDKGEKPFPGVMGYPPEKSETSQDQLYRSPYDLLRQILKEQLNAEVIGSVLENTSLLEGTTSLSGVLILRRVAAQKSAKLLGEEVTVSDEDEEFGNPGIRGGELVVVECDADEAIAMSFACDVPLQVETSILEVASLMAQPVGGWSESRQDLLEWTSLNPELSVLVEGQAGNELSTERASPLRIPRTTSSLFDTVTQDPPASASKDLFPTDNPIQSLSQYDNMSNEDKARMLMALSNFDGKLPRPRTVRQSQRMGAGNALDALLLPLVDESVRRQYQIRDATQKGDMDLVRTLTEEKSQRQIAKEKAEQAREKQADDVADWWEAEAEFLEALRADATQDEGSYSRFLDRDDWYERSRQQQAKRVNKKQFGNLLDGVE</sequence>
<reference evidence="3 4" key="1">
    <citation type="journal article" date="2008" name="Nature">
        <title>The Phaeodactylum genome reveals the evolutionary history of diatom genomes.</title>
        <authorList>
            <person name="Bowler C."/>
            <person name="Allen A.E."/>
            <person name="Badger J.H."/>
            <person name="Grimwood J."/>
            <person name="Jabbari K."/>
            <person name="Kuo A."/>
            <person name="Maheswari U."/>
            <person name="Martens C."/>
            <person name="Maumus F."/>
            <person name="Otillar R.P."/>
            <person name="Rayko E."/>
            <person name="Salamov A."/>
            <person name="Vandepoele K."/>
            <person name="Beszteri B."/>
            <person name="Gruber A."/>
            <person name="Heijde M."/>
            <person name="Katinka M."/>
            <person name="Mock T."/>
            <person name="Valentin K."/>
            <person name="Verret F."/>
            <person name="Berges J.A."/>
            <person name="Brownlee C."/>
            <person name="Cadoret J.P."/>
            <person name="Chiovitti A."/>
            <person name="Choi C.J."/>
            <person name="Coesel S."/>
            <person name="De Martino A."/>
            <person name="Detter J.C."/>
            <person name="Durkin C."/>
            <person name="Falciatore A."/>
            <person name="Fournet J."/>
            <person name="Haruta M."/>
            <person name="Huysman M.J."/>
            <person name="Jenkins B.D."/>
            <person name="Jiroutova K."/>
            <person name="Jorgensen R.E."/>
            <person name="Joubert Y."/>
            <person name="Kaplan A."/>
            <person name="Kroger N."/>
            <person name="Kroth P.G."/>
            <person name="La Roche J."/>
            <person name="Lindquist E."/>
            <person name="Lommer M."/>
            <person name="Martin-Jezequel V."/>
            <person name="Lopez P.J."/>
            <person name="Lucas S."/>
            <person name="Mangogna M."/>
            <person name="McGinnis K."/>
            <person name="Medlin L.K."/>
            <person name="Montsant A."/>
            <person name="Oudot-Le Secq M.P."/>
            <person name="Napoli C."/>
            <person name="Obornik M."/>
            <person name="Parker M.S."/>
            <person name="Petit J.L."/>
            <person name="Porcel B.M."/>
            <person name="Poulsen N."/>
            <person name="Robison M."/>
            <person name="Rychlewski L."/>
            <person name="Rynearson T.A."/>
            <person name="Schmutz J."/>
            <person name="Shapiro H."/>
            <person name="Siaut M."/>
            <person name="Stanley M."/>
            <person name="Sussman M.R."/>
            <person name="Taylor A.R."/>
            <person name="Vardi A."/>
            <person name="von Dassow P."/>
            <person name="Vyverman W."/>
            <person name="Willis A."/>
            <person name="Wyrwicz L.S."/>
            <person name="Rokhsar D.S."/>
            <person name="Weissenbach J."/>
            <person name="Armbrust E.V."/>
            <person name="Green B.R."/>
            <person name="Van de Peer Y."/>
            <person name="Grigoriev I.V."/>
        </authorList>
    </citation>
    <scope>NUCLEOTIDE SEQUENCE [LARGE SCALE GENOMIC DNA]</scope>
    <source>
        <strain evidence="3 4">CCAP 1055/1</strain>
    </source>
</reference>
<feature type="chain" id="PRO_5002855484" evidence="2">
    <location>
        <begin position="21"/>
        <end position="735"/>
    </location>
</feature>
<dbReference type="InParanoid" id="B7G6Q4"/>